<dbReference type="AlphaFoldDB" id="A0A5M9KCU2"/>
<protein>
    <submittedName>
        <fullName evidence="1">Uncharacterized protein</fullName>
    </submittedName>
</protein>
<gene>
    <name evidence="1" type="ORF">EYC84_006826</name>
</gene>
<proteinExistence type="predicted"/>
<organism evidence="1 2">
    <name type="scientific">Monilinia fructicola</name>
    <name type="common">Brown rot fungus</name>
    <name type="synonym">Ciboria fructicola</name>
    <dbReference type="NCBI Taxonomy" id="38448"/>
    <lineage>
        <taxon>Eukaryota</taxon>
        <taxon>Fungi</taxon>
        <taxon>Dikarya</taxon>
        <taxon>Ascomycota</taxon>
        <taxon>Pezizomycotina</taxon>
        <taxon>Leotiomycetes</taxon>
        <taxon>Helotiales</taxon>
        <taxon>Sclerotiniaceae</taxon>
        <taxon>Monilinia</taxon>
    </lineage>
</organism>
<name>A0A5M9KCU2_MONFR</name>
<dbReference type="Proteomes" id="UP000322873">
    <property type="component" value="Unassembled WGS sequence"/>
</dbReference>
<reference evidence="1 2" key="1">
    <citation type="submission" date="2019-06" db="EMBL/GenBank/DDBJ databases">
        <title>Genome Sequence of the Brown Rot Fungal Pathogen Monilinia fructicola.</title>
        <authorList>
            <person name="De Miccolis Angelini R.M."/>
            <person name="Landi L."/>
            <person name="Abate D."/>
            <person name="Pollastro S."/>
            <person name="Romanazzi G."/>
            <person name="Faretra F."/>
        </authorList>
    </citation>
    <scope>NUCLEOTIDE SEQUENCE [LARGE SCALE GENOMIC DNA]</scope>
    <source>
        <strain evidence="1 2">Mfrc123</strain>
    </source>
</reference>
<comment type="caution">
    <text evidence="1">The sequence shown here is derived from an EMBL/GenBank/DDBJ whole genome shotgun (WGS) entry which is preliminary data.</text>
</comment>
<evidence type="ECO:0000313" key="1">
    <source>
        <dbReference type="EMBL" id="KAA8576765.1"/>
    </source>
</evidence>
<sequence>MINLRVEYHKLFRTFWLLHLKASDHRDGLYFLGAGKKSYYLPSRYYLGTVLRTMHPSRQEDHYGMNVQPTRATWSS</sequence>
<dbReference type="EMBL" id="VICG01000001">
    <property type="protein sequence ID" value="KAA8576765.1"/>
    <property type="molecule type" value="Genomic_DNA"/>
</dbReference>
<evidence type="ECO:0000313" key="2">
    <source>
        <dbReference type="Proteomes" id="UP000322873"/>
    </source>
</evidence>
<accession>A0A5M9KCU2</accession>
<keyword evidence="2" id="KW-1185">Reference proteome</keyword>